<protein>
    <submittedName>
        <fullName evidence="2">DNA-binding transcriptional activator of the SARP family</fullName>
    </submittedName>
</protein>
<dbReference type="Pfam" id="PF03704">
    <property type="entry name" value="BTAD"/>
    <property type="match status" value="1"/>
</dbReference>
<dbReference type="EMBL" id="FXTJ01000019">
    <property type="protein sequence ID" value="SMO99842.1"/>
    <property type="molecule type" value="Genomic_DNA"/>
</dbReference>
<evidence type="ECO:0000313" key="3">
    <source>
        <dbReference type="Proteomes" id="UP000317484"/>
    </source>
</evidence>
<name>A0A521FUP3_9ACTN</name>
<keyword evidence="3" id="KW-1185">Reference proteome</keyword>
<organism evidence="2 3">
    <name type="scientific">Geodermatophilus aquaeductus</name>
    <dbReference type="NCBI Taxonomy" id="1564161"/>
    <lineage>
        <taxon>Bacteria</taxon>
        <taxon>Bacillati</taxon>
        <taxon>Actinomycetota</taxon>
        <taxon>Actinomycetes</taxon>
        <taxon>Geodermatophilales</taxon>
        <taxon>Geodermatophilaceae</taxon>
        <taxon>Geodermatophilus</taxon>
    </lineage>
</organism>
<dbReference type="SUPFAM" id="SSF48452">
    <property type="entry name" value="TPR-like"/>
    <property type="match status" value="1"/>
</dbReference>
<accession>A0A521FUP3</accession>
<dbReference type="InterPro" id="IPR011990">
    <property type="entry name" value="TPR-like_helical_dom_sf"/>
</dbReference>
<proteinExistence type="predicted"/>
<sequence>MDVGPARVALLGGFRLSTGEEAVLDLPHGVQRLVAHLGLAHRPARAAVAGQLWPDVPEEQAHGSLRSVLWRLQKAAPGVVDPTGGALSLARGVRVDVRETVRWAQRLLDPRGDLPDAVPADVELRAELLPGWYDDWVLLERERLRQLRLHAMEALADRLARRGRFGEAVQAAQDAVQVEPLRESAHRTLVRIHLAEGNLVEAVRAYESFRAVLAAEMGVPPSARMEALLAGARRPPAALTVVPLHRDRPARAGAAGTR</sequence>
<evidence type="ECO:0000313" key="2">
    <source>
        <dbReference type="EMBL" id="SMO99842.1"/>
    </source>
</evidence>
<dbReference type="Proteomes" id="UP000317484">
    <property type="component" value="Unassembled WGS sequence"/>
</dbReference>
<feature type="domain" description="Bacterial transcriptional activator" evidence="1">
    <location>
        <begin position="95"/>
        <end position="233"/>
    </location>
</feature>
<dbReference type="InterPro" id="IPR051677">
    <property type="entry name" value="AfsR-DnrI-RedD_regulator"/>
</dbReference>
<keyword evidence="2" id="KW-0238">DNA-binding</keyword>
<evidence type="ECO:0000259" key="1">
    <source>
        <dbReference type="SMART" id="SM01043"/>
    </source>
</evidence>
<dbReference type="InterPro" id="IPR005158">
    <property type="entry name" value="BTAD"/>
</dbReference>
<reference evidence="2 3" key="1">
    <citation type="submission" date="2017-05" db="EMBL/GenBank/DDBJ databases">
        <authorList>
            <person name="Varghese N."/>
            <person name="Submissions S."/>
        </authorList>
    </citation>
    <scope>NUCLEOTIDE SEQUENCE [LARGE SCALE GENOMIC DNA]</scope>
    <source>
        <strain evidence="2 3">DSM 46834</strain>
    </source>
</reference>
<dbReference type="GO" id="GO:0003677">
    <property type="term" value="F:DNA binding"/>
    <property type="evidence" value="ECO:0007669"/>
    <property type="project" value="UniProtKB-KW"/>
</dbReference>
<dbReference type="SMART" id="SM01043">
    <property type="entry name" value="BTAD"/>
    <property type="match status" value="1"/>
</dbReference>
<dbReference type="RefSeq" id="WP_246066372.1">
    <property type="nucleotide sequence ID" value="NZ_FXTJ01000019.1"/>
</dbReference>
<dbReference type="Gene3D" id="1.25.40.10">
    <property type="entry name" value="Tetratricopeptide repeat domain"/>
    <property type="match status" value="1"/>
</dbReference>
<gene>
    <name evidence="2" type="ORF">SAMN06273567_11944</name>
</gene>
<dbReference type="PANTHER" id="PTHR35807">
    <property type="entry name" value="TRANSCRIPTIONAL REGULATOR REDD-RELATED"/>
    <property type="match status" value="1"/>
</dbReference>
<dbReference type="AlphaFoldDB" id="A0A521FUP3"/>